<dbReference type="InterPro" id="IPR011990">
    <property type="entry name" value="TPR-like_helical_dom_sf"/>
</dbReference>
<dbReference type="Gene3D" id="1.25.40.10">
    <property type="entry name" value="Tetratricopeptide repeat domain"/>
    <property type="match status" value="1"/>
</dbReference>
<sequence length="383" mass="42481">MSTTYRVSLLAGRICTRCLKINPSAYYHASKIIAAQPSPAVVRQKKLLGQIQRSNLQKDNNFDCEESLPPLPLLKAAFESGALKINPEKALGFLRSYKNIGGSSQKLEQKLCREQNITTGTVTLLALILRRCRTKAQQSLARSLILSASAMGDKTATFEIISSAIRTNSIHHYHMVRTRLENLANNGDQQAMMLLGKVLFYTNSEKRSLSWLQKATHPISGSLDFEGASECLVLIGRILQKQSDLAGAKSAFEKAAKQLNDPQAYFYLSKMEANGTSLQVDYLLKAASAGVTEAWYNLGVIELDKIQKNGKQPKKLEDYGIARDWFLVAAYDGHGPSMLNLAIMSKISQNLDDAFAWLKKAESTPNVSMEVEKLRQEWTSLTS</sequence>
<protein>
    <submittedName>
        <fullName evidence="1">Putative hcp-like protein</fullName>
    </submittedName>
</protein>
<dbReference type="InterPro" id="IPR050767">
    <property type="entry name" value="Sel1_AlgK"/>
</dbReference>
<evidence type="ECO:0000313" key="1">
    <source>
        <dbReference type="EMBL" id="RKF65740.1"/>
    </source>
</evidence>
<gene>
    <name evidence="1" type="ORF">GcC1_116008</name>
</gene>
<dbReference type="SUPFAM" id="SSF81901">
    <property type="entry name" value="HCP-like"/>
    <property type="match status" value="1"/>
</dbReference>
<dbReference type="PANTHER" id="PTHR11102:SF160">
    <property type="entry name" value="ERAD-ASSOCIATED E3 UBIQUITIN-PROTEIN LIGASE COMPONENT HRD3"/>
    <property type="match status" value="1"/>
</dbReference>
<proteinExistence type="predicted"/>
<organism evidence="1 2">
    <name type="scientific">Golovinomyces cichoracearum</name>
    <dbReference type="NCBI Taxonomy" id="62708"/>
    <lineage>
        <taxon>Eukaryota</taxon>
        <taxon>Fungi</taxon>
        <taxon>Dikarya</taxon>
        <taxon>Ascomycota</taxon>
        <taxon>Pezizomycotina</taxon>
        <taxon>Leotiomycetes</taxon>
        <taxon>Erysiphales</taxon>
        <taxon>Erysiphaceae</taxon>
        <taxon>Golovinomyces</taxon>
    </lineage>
</organism>
<comment type="caution">
    <text evidence="1">The sequence shown here is derived from an EMBL/GenBank/DDBJ whole genome shotgun (WGS) entry which is preliminary data.</text>
</comment>
<dbReference type="EMBL" id="MCBR01011651">
    <property type="protein sequence ID" value="RKF65740.1"/>
    <property type="molecule type" value="Genomic_DNA"/>
</dbReference>
<dbReference type="AlphaFoldDB" id="A0A420I7R2"/>
<reference evidence="1 2" key="1">
    <citation type="journal article" date="2018" name="BMC Genomics">
        <title>Comparative genome analyses reveal sequence features reflecting distinct modes of host-adaptation between dicot and monocot powdery mildew.</title>
        <authorList>
            <person name="Wu Y."/>
            <person name="Ma X."/>
            <person name="Pan Z."/>
            <person name="Kale S.D."/>
            <person name="Song Y."/>
            <person name="King H."/>
            <person name="Zhang Q."/>
            <person name="Presley C."/>
            <person name="Deng X."/>
            <person name="Wei C.I."/>
            <person name="Xiao S."/>
        </authorList>
    </citation>
    <scope>NUCLEOTIDE SEQUENCE [LARGE SCALE GENOMIC DNA]</scope>
    <source>
        <strain evidence="1">UCSC1</strain>
    </source>
</reference>
<evidence type="ECO:0000313" key="2">
    <source>
        <dbReference type="Proteomes" id="UP000285405"/>
    </source>
</evidence>
<dbReference type="OrthoDB" id="5379420at2759"/>
<accession>A0A420I7R2</accession>
<dbReference type="Proteomes" id="UP000285405">
    <property type="component" value="Unassembled WGS sequence"/>
</dbReference>
<name>A0A420I7R2_9PEZI</name>
<dbReference type="PANTHER" id="PTHR11102">
    <property type="entry name" value="SEL-1-LIKE PROTEIN"/>
    <property type="match status" value="1"/>
</dbReference>